<reference evidence="1" key="1">
    <citation type="submission" date="2014-09" db="EMBL/GenBank/DDBJ databases">
        <authorList>
            <person name="Magalhaes I.L.F."/>
            <person name="Oliveira U."/>
            <person name="Santos F.R."/>
            <person name="Vidigal T.H.D.A."/>
            <person name="Brescovit A.D."/>
            <person name="Santos A.J."/>
        </authorList>
    </citation>
    <scope>NUCLEOTIDE SEQUENCE</scope>
    <source>
        <tissue evidence="1">Shoot tissue taken approximately 20 cm above the soil surface</tissue>
    </source>
</reference>
<evidence type="ECO:0000313" key="1">
    <source>
        <dbReference type="EMBL" id="JAD99214.1"/>
    </source>
</evidence>
<protein>
    <submittedName>
        <fullName evidence="1">Uncharacterized protein</fullName>
    </submittedName>
</protein>
<sequence length="60" mass="7361">MRPAESLFTRYQGRLFVDFTGRHNKIKFTVQFHTINNNGFREQLTTKMSYMRRKWCTIEE</sequence>
<dbReference type="AlphaFoldDB" id="A0A0A9EEN4"/>
<accession>A0A0A9EEN4</accession>
<name>A0A0A9EEN4_ARUDO</name>
<proteinExistence type="predicted"/>
<organism evidence="1">
    <name type="scientific">Arundo donax</name>
    <name type="common">Giant reed</name>
    <name type="synonym">Donax arundinaceus</name>
    <dbReference type="NCBI Taxonomy" id="35708"/>
    <lineage>
        <taxon>Eukaryota</taxon>
        <taxon>Viridiplantae</taxon>
        <taxon>Streptophyta</taxon>
        <taxon>Embryophyta</taxon>
        <taxon>Tracheophyta</taxon>
        <taxon>Spermatophyta</taxon>
        <taxon>Magnoliopsida</taxon>
        <taxon>Liliopsida</taxon>
        <taxon>Poales</taxon>
        <taxon>Poaceae</taxon>
        <taxon>PACMAD clade</taxon>
        <taxon>Arundinoideae</taxon>
        <taxon>Arundineae</taxon>
        <taxon>Arundo</taxon>
    </lineage>
</organism>
<dbReference type="EMBL" id="GBRH01198681">
    <property type="protein sequence ID" value="JAD99214.1"/>
    <property type="molecule type" value="Transcribed_RNA"/>
</dbReference>
<reference evidence="1" key="2">
    <citation type="journal article" date="2015" name="Data Brief">
        <title>Shoot transcriptome of the giant reed, Arundo donax.</title>
        <authorList>
            <person name="Barrero R.A."/>
            <person name="Guerrero F.D."/>
            <person name="Moolhuijzen P."/>
            <person name="Goolsby J.A."/>
            <person name="Tidwell J."/>
            <person name="Bellgard S.E."/>
            <person name="Bellgard M.I."/>
        </authorList>
    </citation>
    <scope>NUCLEOTIDE SEQUENCE</scope>
    <source>
        <tissue evidence="1">Shoot tissue taken approximately 20 cm above the soil surface</tissue>
    </source>
</reference>